<evidence type="ECO:0000313" key="8">
    <source>
        <dbReference type="Proteomes" id="UP000034826"/>
    </source>
</evidence>
<dbReference type="InterPro" id="IPR003447">
    <property type="entry name" value="FEMABX"/>
</dbReference>
<comment type="similarity">
    <text evidence="1">Belongs to the FemABX family.</text>
</comment>
<evidence type="ECO:0000256" key="3">
    <source>
        <dbReference type="ARBA" id="ARBA00022960"/>
    </source>
</evidence>
<evidence type="ECO:0000256" key="2">
    <source>
        <dbReference type="ARBA" id="ARBA00022679"/>
    </source>
</evidence>
<comment type="caution">
    <text evidence="7">The sequence shown here is derived from an EMBL/GenBank/DDBJ whole genome shotgun (WGS) entry which is preliminary data.</text>
</comment>
<name>A0A0G1M4A4_9BACT</name>
<dbReference type="PANTHER" id="PTHR36174:SF1">
    <property type="entry name" value="LIPID II:GLYCINE GLYCYLTRANSFERASE"/>
    <property type="match status" value="1"/>
</dbReference>
<dbReference type="PROSITE" id="PS51191">
    <property type="entry name" value="FEMABX"/>
    <property type="match status" value="1"/>
</dbReference>
<dbReference type="GO" id="GO:0009252">
    <property type="term" value="P:peptidoglycan biosynthetic process"/>
    <property type="evidence" value="ECO:0007669"/>
    <property type="project" value="UniProtKB-KW"/>
</dbReference>
<dbReference type="Proteomes" id="UP000034826">
    <property type="component" value="Unassembled WGS sequence"/>
</dbReference>
<keyword evidence="4" id="KW-0573">Peptidoglycan synthesis</keyword>
<dbReference type="EMBL" id="LCIY01000019">
    <property type="protein sequence ID" value="KKT66744.1"/>
    <property type="molecule type" value="Genomic_DNA"/>
</dbReference>
<dbReference type="Gene3D" id="3.40.630.30">
    <property type="match status" value="1"/>
</dbReference>
<dbReference type="InterPro" id="IPR016181">
    <property type="entry name" value="Acyl_CoA_acyltransferase"/>
</dbReference>
<dbReference type="GO" id="GO:0071555">
    <property type="term" value="P:cell wall organization"/>
    <property type="evidence" value="ECO:0007669"/>
    <property type="project" value="UniProtKB-KW"/>
</dbReference>
<organism evidence="7 8">
    <name type="scientific">Candidatus Woesebacteria bacterium GW2011_GWA2_44_33</name>
    <dbReference type="NCBI Taxonomy" id="1618564"/>
    <lineage>
        <taxon>Bacteria</taxon>
        <taxon>Candidatus Woeseibacteriota</taxon>
    </lineage>
</organism>
<reference evidence="7 8" key="1">
    <citation type="journal article" date="2015" name="Nature">
        <title>rRNA introns, odd ribosomes, and small enigmatic genomes across a large radiation of phyla.</title>
        <authorList>
            <person name="Brown C.T."/>
            <person name="Hug L.A."/>
            <person name="Thomas B.C."/>
            <person name="Sharon I."/>
            <person name="Castelle C.J."/>
            <person name="Singh A."/>
            <person name="Wilkins M.J."/>
            <person name="Williams K.H."/>
            <person name="Banfield J.F."/>
        </authorList>
    </citation>
    <scope>NUCLEOTIDE SEQUENCE [LARGE SCALE GENOMIC DNA]</scope>
</reference>
<evidence type="ECO:0000313" key="7">
    <source>
        <dbReference type="EMBL" id="KKT66744.1"/>
    </source>
</evidence>
<evidence type="ECO:0000256" key="1">
    <source>
        <dbReference type="ARBA" id="ARBA00009943"/>
    </source>
</evidence>
<dbReference type="AlphaFoldDB" id="A0A0G1M4A4"/>
<dbReference type="GO" id="GO:0008360">
    <property type="term" value="P:regulation of cell shape"/>
    <property type="evidence" value="ECO:0007669"/>
    <property type="project" value="UniProtKB-KW"/>
</dbReference>
<evidence type="ECO:0000256" key="6">
    <source>
        <dbReference type="ARBA" id="ARBA00023316"/>
    </source>
</evidence>
<proteinExistence type="inferred from homology"/>
<keyword evidence="6" id="KW-0961">Cell wall biogenesis/degradation</keyword>
<evidence type="ECO:0000256" key="4">
    <source>
        <dbReference type="ARBA" id="ARBA00022984"/>
    </source>
</evidence>
<protein>
    <submittedName>
        <fullName evidence="7">FemAB domain protein</fullName>
    </submittedName>
</protein>
<dbReference type="Pfam" id="PF02388">
    <property type="entry name" value="FemAB"/>
    <property type="match status" value="1"/>
</dbReference>
<gene>
    <name evidence="7" type="ORF">UW60_C0019G0004</name>
</gene>
<sequence length="174" mass="20236">MPFKLLSITKTKEKILNGFEKDAKSAIKKGKNMEIKDFKDNLDKFRNAWKKSVGFKRYVPPLEHLASLKKSFKNDSLFLMTRDESAGAIFLSGDNITYYWQAFTGRDGRRSLAQSKIVWEGILWAKKTGARIFDFEGIYDERFPNKSWQGFTHFKKSFGGYEVAYPGTFVKWFP</sequence>
<keyword evidence="5" id="KW-0012">Acyltransferase</keyword>
<dbReference type="SUPFAM" id="SSF55729">
    <property type="entry name" value="Acyl-CoA N-acyltransferases (Nat)"/>
    <property type="match status" value="1"/>
</dbReference>
<accession>A0A0G1M4A4</accession>
<dbReference type="GO" id="GO:0016755">
    <property type="term" value="F:aminoacyltransferase activity"/>
    <property type="evidence" value="ECO:0007669"/>
    <property type="project" value="InterPro"/>
</dbReference>
<dbReference type="PANTHER" id="PTHR36174">
    <property type="entry name" value="LIPID II:GLYCINE GLYCYLTRANSFERASE"/>
    <property type="match status" value="1"/>
</dbReference>
<keyword evidence="2" id="KW-0808">Transferase</keyword>
<dbReference type="InterPro" id="IPR050644">
    <property type="entry name" value="PG_Glycine_Bridge_Synth"/>
</dbReference>
<evidence type="ECO:0000256" key="5">
    <source>
        <dbReference type="ARBA" id="ARBA00023315"/>
    </source>
</evidence>
<keyword evidence="3" id="KW-0133">Cell shape</keyword>